<dbReference type="Proteomes" id="UP000232491">
    <property type="component" value="Chromosome"/>
</dbReference>
<reference evidence="1 2" key="1">
    <citation type="submission" date="2017-05" db="EMBL/GenBank/DDBJ databases">
        <title>Comparative genomics and methylome analysis of the gut commensal Bifidobacterium breve.</title>
        <authorList>
            <person name="Bottacini F."/>
            <person name="Morrissey R."/>
            <person name="Roberts R.J."/>
            <person name="James K."/>
            <person name="van Breen J."/>
            <person name="Egan M."/>
            <person name="Lambert J."/>
            <person name="van Limpt K."/>
            <person name="Stanton C."/>
            <person name="Knol J."/>
            <person name="O' Connell Motherway M."/>
            <person name="van Sinderen D."/>
        </authorList>
    </citation>
    <scope>NUCLEOTIDE SEQUENCE [LARGE SCALE GENOMIC DNA]</scope>
    <source>
        <strain evidence="1 2">215W447a</strain>
    </source>
</reference>
<evidence type="ECO:0000313" key="2">
    <source>
        <dbReference type="Proteomes" id="UP000232491"/>
    </source>
</evidence>
<proteinExistence type="predicted"/>
<evidence type="ECO:0000313" key="1">
    <source>
        <dbReference type="EMBL" id="AUE03247.1"/>
    </source>
</evidence>
<dbReference type="RefSeq" id="WP_106620951.1">
    <property type="nucleotide sequence ID" value="NZ_CP021389.1"/>
</dbReference>
<dbReference type="EMBL" id="CP021558">
    <property type="protein sequence ID" value="AUE03247.1"/>
    <property type="molecule type" value="Genomic_DNA"/>
</dbReference>
<dbReference type="AlphaFoldDB" id="A0A2K9B3I0"/>
<protein>
    <submittedName>
        <fullName evidence="1">Uncharacterized protein</fullName>
    </submittedName>
</protein>
<accession>A0A2K9B3I0</accession>
<organism evidence="1 2">
    <name type="scientific">Bifidobacterium breve</name>
    <dbReference type="NCBI Taxonomy" id="1685"/>
    <lineage>
        <taxon>Bacteria</taxon>
        <taxon>Bacillati</taxon>
        <taxon>Actinomycetota</taxon>
        <taxon>Actinomycetes</taxon>
        <taxon>Bifidobacteriales</taxon>
        <taxon>Bifidobacteriaceae</taxon>
        <taxon>Bifidobacterium</taxon>
    </lineage>
</organism>
<sequence>MLFDLTSISGQRVAQVDELHLGGRQWVSSTNVFIGAGGAIGGSLIALLLRFTPLAAGQWWPFLLIPVGVIAALVLFSRRRSTEGELNRRRIDRMIDKRHGMDGEFIRPGSLEPYDPAGYTLVEFHDHAVWRGRDE</sequence>
<gene>
    <name evidence="1" type="ORF">BB215W447A_1231</name>
</gene>
<name>A0A2K9B3I0_BIFBR</name>